<evidence type="ECO:0000259" key="12">
    <source>
        <dbReference type="PROSITE" id="PS50157"/>
    </source>
</evidence>
<dbReference type="GO" id="GO:0008270">
    <property type="term" value="F:zinc ion binding"/>
    <property type="evidence" value="ECO:0007669"/>
    <property type="project" value="UniProtKB-KW"/>
</dbReference>
<dbReference type="InterPro" id="IPR003604">
    <property type="entry name" value="Matrin/U1-like-C_Znf_C2H2"/>
</dbReference>
<dbReference type="Gene3D" id="3.30.160.60">
    <property type="entry name" value="Classic Zinc Finger"/>
    <property type="match status" value="1"/>
</dbReference>
<protein>
    <submittedName>
        <fullName evidence="13">Bud site selection protein 20</fullName>
    </submittedName>
</protein>
<dbReference type="GO" id="GO:0005634">
    <property type="term" value="C:nucleus"/>
    <property type="evidence" value="ECO:0007669"/>
    <property type="project" value="UniProtKB-SubCell"/>
</dbReference>
<evidence type="ECO:0000313" key="13">
    <source>
        <dbReference type="EMBL" id="KAG0690389.1"/>
    </source>
</evidence>
<dbReference type="FunFam" id="3.30.160.60:FF:000299">
    <property type="entry name" value="Zinc finger protein 593"/>
    <property type="match status" value="1"/>
</dbReference>
<dbReference type="PANTHER" id="PTHR46095">
    <property type="entry name" value="ZINC FINGER PROTEIN 593"/>
    <property type="match status" value="1"/>
</dbReference>
<dbReference type="InterPro" id="IPR036236">
    <property type="entry name" value="Znf_C2H2_sf"/>
</dbReference>
<feature type="coiled-coil region" evidence="11">
    <location>
        <begin position="151"/>
        <end position="185"/>
    </location>
</feature>
<keyword evidence="7" id="KW-0862">Zinc</keyword>
<name>A0A9P6WNR8_9ASCO</name>
<comment type="subcellular location">
    <subcellularLocation>
        <location evidence="2">Cytoplasm</location>
    </subcellularLocation>
    <subcellularLocation>
        <location evidence="1">Nucleus</location>
    </subcellularLocation>
</comment>
<dbReference type="InterPro" id="IPR051879">
    <property type="entry name" value="C2H2-ZF_Maturation_Protein"/>
</dbReference>
<comment type="caution">
    <text evidence="13">The sequence shown here is derived from an EMBL/GenBank/DDBJ whole genome shotgun (WGS) entry which is preliminary data.</text>
</comment>
<evidence type="ECO:0000256" key="4">
    <source>
        <dbReference type="ARBA" id="ARBA00022517"/>
    </source>
</evidence>
<evidence type="ECO:0000256" key="11">
    <source>
        <dbReference type="SAM" id="Coils"/>
    </source>
</evidence>
<feature type="domain" description="C2H2-type" evidence="12">
    <location>
        <begin position="49"/>
        <end position="78"/>
    </location>
</feature>
<evidence type="ECO:0000256" key="8">
    <source>
        <dbReference type="ARBA" id="ARBA00023242"/>
    </source>
</evidence>
<evidence type="ECO:0000256" key="5">
    <source>
        <dbReference type="ARBA" id="ARBA00022723"/>
    </source>
</evidence>
<evidence type="ECO:0000256" key="2">
    <source>
        <dbReference type="ARBA" id="ARBA00004496"/>
    </source>
</evidence>
<dbReference type="SMART" id="SM00451">
    <property type="entry name" value="ZnF_U1"/>
    <property type="match status" value="1"/>
</dbReference>
<dbReference type="GO" id="GO:0003676">
    <property type="term" value="F:nucleic acid binding"/>
    <property type="evidence" value="ECO:0007669"/>
    <property type="project" value="InterPro"/>
</dbReference>
<dbReference type="Pfam" id="PF12171">
    <property type="entry name" value="zf-C2H2_jaz"/>
    <property type="match status" value="1"/>
</dbReference>
<sequence length="204" mass="23999">MGRYSVKRYKTKRRTRDLDLILNDLSSPDSIQKLKQQAEDENLPGLGQYYCIHCAKYFLDNNALKGHLRGKIHKRRVKELAVNPYTSLESEAATGTNLEKFMARVAKYQNDEPGRKQMEIQMLQAQTQEYDLRDRQKFEEMYPEKVQEELLKAQEEEQLKSKRELKKLQREKEILGSDIEDEETKQQLQQGGVETIVTDEIIME</sequence>
<evidence type="ECO:0000256" key="7">
    <source>
        <dbReference type="ARBA" id="ARBA00022833"/>
    </source>
</evidence>
<dbReference type="InterPro" id="IPR013087">
    <property type="entry name" value="Znf_C2H2_type"/>
</dbReference>
<keyword evidence="4" id="KW-0690">Ribosome biogenesis</keyword>
<dbReference type="Proteomes" id="UP000697127">
    <property type="component" value="Unassembled WGS sequence"/>
</dbReference>
<organism evidence="13 14">
    <name type="scientific">Pichia californica</name>
    <dbReference type="NCBI Taxonomy" id="460514"/>
    <lineage>
        <taxon>Eukaryota</taxon>
        <taxon>Fungi</taxon>
        <taxon>Dikarya</taxon>
        <taxon>Ascomycota</taxon>
        <taxon>Saccharomycotina</taxon>
        <taxon>Pichiomycetes</taxon>
        <taxon>Pichiales</taxon>
        <taxon>Pichiaceae</taxon>
        <taxon>Pichia</taxon>
    </lineage>
</organism>
<keyword evidence="6 10" id="KW-0863">Zinc-finger</keyword>
<evidence type="ECO:0000313" key="14">
    <source>
        <dbReference type="Proteomes" id="UP000697127"/>
    </source>
</evidence>
<evidence type="ECO:0000256" key="1">
    <source>
        <dbReference type="ARBA" id="ARBA00004123"/>
    </source>
</evidence>
<dbReference type="AlphaFoldDB" id="A0A9P6WNR8"/>
<dbReference type="PROSITE" id="PS00028">
    <property type="entry name" value="ZINC_FINGER_C2H2_1"/>
    <property type="match status" value="1"/>
</dbReference>
<accession>A0A9P6WNR8</accession>
<evidence type="ECO:0000256" key="9">
    <source>
        <dbReference type="ARBA" id="ARBA00038064"/>
    </source>
</evidence>
<dbReference type="PANTHER" id="PTHR46095:SF1">
    <property type="entry name" value="ZINC FINGER PROTEIN 593"/>
    <property type="match status" value="1"/>
</dbReference>
<dbReference type="EMBL" id="PUHW01000033">
    <property type="protein sequence ID" value="KAG0690389.1"/>
    <property type="molecule type" value="Genomic_DNA"/>
</dbReference>
<keyword evidence="14" id="KW-1185">Reference proteome</keyword>
<dbReference type="InterPro" id="IPR022755">
    <property type="entry name" value="Znf_C2H2_jaz"/>
</dbReference>
<reference evidence="13" key="1">
    <citation type="submission" date="2020-11" db="EMBL/GenBank/DDBJ databases">
        <title>Kefir isolates.</title>
        <authorList>
            <person name="Marcisauskas S."/>
            <person name="Kim Y."/>
            <person name="Blasche S."/>
        </authorList>
    </citation>
    <scope>NUCLEOTIDE SEQUENCE</scope>
    <source>
        <strain evidence="13">Olga-1</strain>
    </source>
</reference>
<keyword evidence="8" id="KW-0539">Nucleus</keyword>
<dbReference type="GO" id="GO:0043021">
    <property type="term" value="F:ribonucleoprotein complex binding"/>
    <property type="evidence" value="ECO:0007669"/>
    <property type="project" value="UniProtKB-ARBA"/>
</dbReference>
<keyword evidence="11" id="KW-0175">Coiled coil</keyword>
<keyword evidence="3" id="KW-0963">Cytoplasm</keyword>
<dbReference type="SUPFAM" id="SSF57667">
    <property type="entry name" value="beta-beta-alpha zinc fingers"/>
    <property type="match status" value="1"/>
</dbReference>
<comment type="similarity">
    <text evidence="9">Belongs to the ZNF593/BUD20 C2H2-type zinc-finger protein family.</text>
</comment>
<evidence type="ECO:0000256" key="10">
    <source>
        <dbReference type="PROSITE-ProRule" id="PRU00042"/>
    </source>
</evidence>
<dbReference type="PROSITE" id="PS50157">
    <property type="entry name" value="ZINC_FINGER_C2H2_2"/>
    <property type="match status" value="1"/>
</dbReference>
<evidence type="ECO:0000256" key="3">
    <source>
        <dbReference type="ARBA" id="ARBA00022490"/>
    </source>
</evidence>
<evidence type="ECO:0000256" key="6">
    <source>
        <dbReference type="ARBA" id="ARBA00022771"/>
    </source>
</evidence>
<dbReference type="GO" id="GO:0042254">
    <property type="term" value="P:ribosome biogenesis"/>
    <property type="evidence" value="ECO:0007669"/>
    <property type="project" value="UniProtKB-KW"/>
</dbReference>
<keyword evidence="5" id="KW-0479">Metal-binding</keyword>
<proteinExistence type="inferred from homology"/>
<gene>
    <name evidence="13" type="primary">BUD20</name>
    <name evidence="13" type="ORF">C6P40_002992</name>
</gene>
<dbReference type="GO" id="GO:0005737">
    <property type="term" value="C:cytoplasm"/>
    <property type="evidence" value="ECO:0007669"/>
    <property type="project" value="UniProtKB-SubCell"/>
</dbReference>
<dbReference type="OrthoDB" id="24683at2759"/>